<comment type="caution">
    <text evidence="2">The sequence shown here is derived from an EMBL/GenBank/DDBJ whole genome shotgun (WGS) entry which is preliminary data.</text>
</comment>
<dbReference type="Gene3D" id="3.20.20.70">
    <property type="entry name" value="Aldolase class I"/>
    <property type="match status" value="1"/>
</dbReference>
<dbReference type="PANTHER" id="PTHR22893:SF91">
    <property type="entry name" value="NADPH DEHYDROGENASE 2-RELATED"/>
    <property type="match status" value="1"/>
</dbReference>
<dbReference type="EMBL" id="JACXYZ010000001">
    <property type="protein sequence ID" value="MBD3924274.1"/>
    <property type="molecule type" value="Genomic_DNA"/>
</dbReference>
<protein>
    <submittedName>
        <fullName evidence="2">Alkene reductase</fullName>
    </submittedName>
</protein>
<dbReference type="Proteomes" id="UP000618818">
    <property type="component" value="Unassembled WGS sequence"/>
</dbReference>
<evidence type="ECO:0000259" key="1">
    <source>
        <dbReference type="Pfam" id="PF00724"/>
    </source>
</evidence>
<dbReference type="CDD" id="cd02933">
    <property type="entry name" value="OYE_like_FMN"/>
    <property type="match status" value="1"/>
</dbReference>
<dbReference type="InterPro" id="IPR013785">
    <property type="entry name" value="Aldolase_TIM"/>
</dbReference>
<gene>
    <name evidence="2" type="ORF">IEZ26_06545</name>
</gene>
<dbReference type="SUPFAM" id="SSF51395">
    <property type="entry name" value="FMN-linked oxidoreductases"/>
    <property type="match status" value="1"/>
</dbReference>
<feature type="domain" description="NADH:flavin oxidoreductase/NADH oxidase N-terminal" evidence="1">
    <location>
        <begin position="11"/>
        <end position="347"/>
    </location>
</feature>
<reference evidence="2 3" key="1">
    <citation type="submission" date="2020-09" db="EMBL/GenBank/DDBJ databases">
        <title>novel species in genus Nocardioides.</title>
        <authorList>
            <person name="Zhang G."/>
        </authorList>
    </citation>
    <scope>NUCLEOTIDE SEQUENCE [LARGE SCALE GENOMIC DNA]</scope>
    <source>
        <strain evidence="2 3">KCTC 39551</strain>
    </source>
</reference>
<proteinExistence type="predicted"/>
<keyword evidence="3" id="KW-1185">Reference proteome</keyword>
<sequence length="399" mass="43007">MAATESAERLLLKPYTLRGGIELENRVVMAPMTRARASEPDGIPSPEAATYYSQRAGAGLVVTEATNISLHGKGFGQTPGCYTDQQEAAWADVADAVHSRGGCIFMQHWHVGRLASRETCGDVPLAPSQQTAPARVWAVRSDGWKGAVPCDEAREMTVSDIRQVVNEHRDAAVRAVRAGFDGVELHGANGYLIDQFLRSTTNKRQDDYGGSPTARCRFLSEVVDAVVDAIGAKRVGVRLSPRIGYADGADPEMETTTLLAASVLEGKGIAYLHVAEADSLADDLEPLSEEFRADLRERFTGPLIVAHQYDVNRGEAALASGLADLVAFGRPFLANPDLVDRIAHGVPWAPTPEKKFWYSGEDSGYIDWPTSELPDGLNGRILDEASIAEVQASSRTMGS</sequence>
<organism evidence="2 3">
    <name type="scientific">Nocardioides cavernae</name>
    <dbReference type="NCBI Taxonomy" id="1921566"/>
    <lineage>
        <taxon>Bacteria</taxon>
        <taxon>Bacillati</taxon>
        <taxon>Actinomycetota</taxon>
        <taxon>Actinomycetes</taxon>
        <taxon>Propionibacteriales</taxon>
        <taxon>Nocardioidaceae</taxon>
        <taxon>Nocardioides</taxon>
    </lineage>
</organism>
<accession>A0ABR8NCT0</accession>
<dbReference type="InterPro" id="IPR001155">
    <property type="entry name" value="OxRdtase_FMN_N"/>
</dbReference>
<dbReference type="PANTHER" id="PTHR22893">
    <property type="entry name" value="NADH OXIDOREDUCTASE-RELATED"/>
    <property type="match status" value="1"/>
</dbReference>
<dbReference type="InterPro" id="IPR045247">
    <property type="entry name" value="Oye-like"/>
</dbReference>
<evidence type="ECO:0000313" key="2">
    <source>
        <dbReference type="EMBL" id="MBD3924274.1"/>
    </source>
</evidence>
<dbReference type="Pfam" id="PF00724">
    <property type="entry name" value="Oxidored_FMN"/>
    <property type="match status" value="1"/>
</dbReference>
<evidence type="ECO:0000313" key="3">
    <source>
        <dbReference type="Proteomes" id="UP000618818"/>
    </source>
</evidence>
<name>A0ABR8NCT0_9ACTN</name>